<dbReference type="InterPro" id="IPR011033">
    <property type="entry name" value="PRC_barrel-like_sf"/>
</dbReference>
<evidence type="ECO:0000313" key="3">
    <source>
        <dbReference type="Proteomes" id="UP000779508"/>
    </source>
</evidence>
<dbReference type="InterPro" id="IPR027275">
    <property type="entry name" value="PRC-brl_dom"/>
</dbReference>
<dbReference type="SUPFAM" id="SSF50346">
    <property type="entry name" value="PRC-barrel domain"/>
    <property type="match status" value="1"/>
</dbReference>
<protein>
    <submittedName>
        <fullName evidence="2">YlmC/YmxH family sporulation protein</fullName>
    </submittedName>
</protein>
<dbReference type="PANTHER" id="PTHR40061:SF1">
    <property type="entry name" value="SPORULATION PROTEIN YLMC-RELATED"/>
    <property type="match status" value="1"/>
</dbReference>
<evidence type="ECO:0000259" key="1">
    <source>
        <dbReference type="Pfam" id="PF05239"/>
    </source>
</evidence>
<proteinExistence type="predicted"/>
<dbReference type="RefSeq" id="WP_212378071.1">
    <property type="nucleotide sequence ID" value="NZ_JAHLQK010000005.1"/>
</dbReference>
<accession>A0ABS6G4P9</accession>
<dbReference type="PANTHER" id="PTHR40061">
    <property type="entry name" value="SPORULATION PROTEIN YLMC-RELATED"/>
    <property type="match status" value="1"/>
</dbReference>
<evidence type="ECO:0000313" key="2">
    <source>
        <dbReference type="EMBL" id="MBU5677470.1"/>
    </source>
</evidence>
<dbReference type="NCBIfam" id="TIGR02888">
    <property type="entry name" value="spore_YlmC_YmxH"/>
    <property type="match status" value="1"/>
</dbReference>
<dbReference type="Proteomes" id="UP000779508">
    <property type="component" value="Unassembled WGS sequence"/>
</dbReference>
<reference evidence="2 3" key="1">
    <citation type="submission" date="2021-06" db="EMBL/GenBank/DDBJ databases">
        <authorList>
            <person name="Sun Q."/>
            <person name="Li D."/>
        </authorList>
    </citation>
    <scope>NUCLEOTIDE SEQUENCE [LARGE SCALE GENOMIC DNA]</scope>
    <source>
        <strain evidence="2 3">MSJ-5</strain>
    </source>
</reference>
<dbReference type="EMBL" id="JAHLQK010000005">
    <property type="protein sequence ID" value="MBU5677470.1"/>
    <property type="molecule type" value="Genomic_DNA"/>
</dbReference>
<feature type="domain" description="PRC-barrel" evidence="1">
    <location>
        <begin position="1"/>
        <end position="76"/>
    </location>
</feature>
<comment type="caution">
    <text evidence="2">The sequence shown here is derived from an EMBL/GenBank/DDBJ whole genome shotgun (WGS) entry which is preliminary data.</text>
</comment>
<keyword evidence="3" id="KW-1185">Reference proteome</keyword>
<dbReference type="Pfam" id="PF05239">
    <property type="entry name" value="PRC"/>
    <property type="match status" value="1"/>
</dbReference>
<name>A0ABS6G4P9_9FIRM</name>
<dbReference type="Gene3D" id="2.30.30.240">
    <property type="entry name" value="PRC-barrel domain"/>
    <property type="match status" value="1"/>
</dbReference>
<gene>
    <name evidence="2" type="ORF">KQI88_13690</name>
</gene>
<dbReference type="InterPro" id="IPR014238">
    <property type="entry name" value="Spore_YlmC/YmxH"/>
</dbReference>
<sequence length="85" mass="9607">MRLSTIGGKEIVNLCDGSRLGIIAESDLLIDEKTGKIHALLIPESKGFFSFFSNDSLTEIPWETIRKIGNDMIIIELENNHKKKY</sequence>
<organism evidence="2 3">
    <name type="scientific">Alkaliphilus flagellatus</name>
    <dbReference type="NCBI Taxonomy" id="2841507"/>
    <lineage>
        <taxon>Bacteria</taxon>
        <taxon>Bacillati</taxon>
        <taxon>Bacillota</taxon>
        <taxon>Clostridia</taxon>
        <taxon>Peptostreptococcales</taxon>
        <taxon>Natronincolaceae</taxon>
        <taxon>Alkaliphilus</taxon>
    </lineage>
</organism>